<keyword evidence="1" id="KW-1133">Transmembrane helix</keyword>
<reference evidence="3 4" key="1">
    <citation type="submission" date="2016-10" db="EMBL/GenBank/DDBJ databases">
        <authorList>
            <person name="de Groot N.N."/>
        </authorList>
    </citation>
    <scope>NUCLEOTIDE SEQUENCE [LARGE SCALE GENOMIC DNA]</scope>
    <source>
        <strain evidence="3 4">GAS522</strain>
    </source>
</reference>
<organism evidence="3 4">
    <name type="scientific">Bradyrhizobium lablabi</name>
    <dbReference type="NCBI Taxonomy" id="722472"/>
    <lineage>
        <taxon>Bacteria</taxon>
        <taxon>Pseudomonadati</taxon>
        <taxon>Pseudomonadota</taxon>
        <taxon>Alphaproteobacteria</taxon>
        <taxon>Hyphomicrobiales</taxon>
        <taxon>Nitrobacteraceae</taxon>
        <taxon>Bradyrhizobium</taxon>
    </lineage>
</organism>
<keyword evidence="1" id="KW-0472">Membrane</keyword>
<protein>
    <submittedName>
        <fullName evidence="3">Uncharacterized protein</fullName>
    </submittedName>
</protein>
<accession>A0A1H5JMR6</accession>
<proteinExistence type="predicted"/>
<feature type="transmembrane region" description="Helical" evidence="1">
    <location>
        <begin position="14"/>
        <end position="33"/>
    </location>
</feature>
<evidence type="ECO:0000313" key="3">
    <source>
        <dbReference type="EMBL" id="SEE53261.1"/>
    </source>
</evidence>
<dbReference type="EMBL" id="FNTI01000001">
    <property type="protein sequence ID" value="SEE53261.1"/>
    <property type="molecule type" value="Genomic_DNA"/>
</dbReference>
<name>A0A1H5JMR6_9BRAD</name>
<dbReference type="OrthoDB" id="8266000at2"/>
<evidence type="ECO:0000313" key="4">
    <source>
        <dbReference type="Proteomes" id="UP000183208"/>
    </source>
</evidence>
<dbReference type="AlphaFoldDB" id="A0A1H5JMR6"/>
<keyword evidence="1" id="KW-0812">Transmembrane</keyword>
<dbReference type="EMBL" id="FNTI01000001">
    <property type="protein sequence ID" value="SEE51736.1"/>
    <property type="molecule type" value="Genomic_DNA"/>
</dbReference>
<dbReference type="Proteomes" id="UP000183208">
    <property type="component" value="Unassembled WGS sequence"/>
</dbReference>
<gene>
    <name evidence="2" type="ORF">SAMN05444171_7820</name>
    <name evidence="3" type="ORF">SAMN05444171_7887</name>
</gene>
<sequence>MSISFEWSFRAGEVLTFAGTMIGGLGVAAVFFYRRGGDDTELKAAVSACLKEISEMKTELSEFGKAMTRMAVQETKIDLLMKWYDELRRCQGFVKGERGIDREFP</sequence>
<evidence type="ECO:0000256" key="1">
    <source>
        <dbReference type="SAM" id="Phobius"/>
    </source>
</evidence>
<dbReference type="RefSeq" id="WP_074830531.1">
    <property type="nucleotide sequence ID" value="NZ_FNTI01000001.1"/>
</dbReference>
<evidence type="ECO:0000313" key="2">
    <source>
        <dbReference type="EMBL" id="SEE51736.1"/>
    </source>
</evidence>